<dbReference type="Gene3D" id="1.25.40.10">
    <property type="entry name" value="Tetratricopeptide repeat domain"/>
    <property type="match status" value="3"/>
</dbReference>
<evidence type="ECO:0000256" key="5">
    <source>
        <dbReference type="ARBA" id="ARBA00022803"/>
    </source>
</evidence>
<dbReference type="AlphaFoldDB" id="A0A2A7TZ40"/>
<protein>
    <submittedName>
        <fullName evidence="11">Cellulose biosynthesis protein BcsC</fullName>
    </submittedName>
</protein>
<dbReference type="NCBIfam" id="NF008520">
    <property type="entry name" value="PRK11447.1"/>
    <property type="match status" value="1"/>
</dbReference>
<dbReference type="SUPFAM" id="SSF48452">
    <property type="entry name" value="TPR-like"/>
    <property type="match status" value="3"/>
</dbReference>
<dbReference type="PANTHER" id="PTHR12558">
    <property type="entry name" value="CELL DIVISION CYCLE 16,23,27"/>
    <property type="match status" value="1"/>
</dbReference>
<proteinExistence type="predicted"/>
<dbReference type="Pfam" id="PF05420">
    <property type="entry name" value="BCSC_C"/>
    <property type="match status" value="1"/>
</dbReference>
<evidence type="ECO:0000256" key="3">
    <source>
        <dbReference type="ARBA" id="ARBA00022729"/>
    </source>
</evidence>
<dbReference type="InterPro" id="IPR036709">
    <property type="entry name" value="Autotransporte_beta_dom_sf"/>
</dbReference>
<evidence type="ECO:0000256" key="9">
    <source>
        <dbReference type="SAM" id="SignalP"/>
    </source>
</evidence>
<accession>A0A2A7TZ40</accession>
<feature type="chain" id="PRO_5012043656" evidence="9">
    <location>
        <begin position="24"/>
        <end position="1173"/>
    </location>
</feature>
<comment type="function">
    <text evidence="1">Required for maximal bacterial cellulose synthesis.</text>
</comment>
<dbReference type="GO" id="GO:0019867">
    <property type="term" value="C:outer membrane"/>
    <property type="evidence" value="ECO:0007669"/>
    <property type="project" value="InterPro"/>
</dbReference>
<keyword evidence="6" id="KW-0135">Cellulose biosynthesis</keyword>
<evidence type="ECO:0000256" key="6">
    <source>
        <dbReference type="ARBA" id="ARBA00022916"/>
    </source>
</evidence>
<dbReference type="SUPFAM" id="SSF103515">
    <property type="entry name" value="Autotransporter"/>
    <property type="match status" value="1"/>
</dbReference>
<dbReference type="UniPathway" id="UPA00694"/>
<feature type="repeat" description="TPR" evidence="7">
    <location>
        <begin position="407"/>
        <end position="440"/>
    </location>
</feature>
<keyword evidence="3 9" id="KW-0732">Signal</keyword>
<sequence length="1173" mass="128846">MRRFPLSLSALPVALALSGPLSAGEVNATDWLLEQVRIGEAEQRYDLVMQSLDRLMMIAPNDPEVIMARMRLLLRQGNTQGAGQLADQLCLPANQAVVCQRARMLLALNTPQGRQALQQARLLATAGQYTAAVAAYDALWQGAPPPLDLAAEYWRTVARLTGQTPRAIAALQALNQRYPYDVAVAETLVKLLLSQGQQQEADALLMRMAENEATRPRAAAIGLAQIQRMPPGSERVAALRRYIQRFQGVPQAVADAETLLQAQLAATQPGAESAPTAAGEASPNAATQSIPAQAGTQSLPAAVGETSLNAATQPEPPAQAVNNNGAALGALAEAYSQRGERQQAITLFERAIAAAPDSDQQGKWHSLLKTNRYWLLVKQGDEALAARRYDEARQKYRQAQALDGQEAYALIGLGDVAAAQGDLASAERTYQRALQFDSNNGSALRKLVGVYQQQSPDKALMYLQQLPSAQRRALKANYQSLQSDALQQQAAVLAGRQAWGPALERLTAAQQLTPDDVWLNYRLAGTLVSAGQPLRGDALMQRMAQRFPHDRDQIYAHALYLSSRDQTQQAEAVLRQLPRDQWSDGMQALALRLQANRILAHANQLRDAGDETQAIAYLQRQPSSPAIDLTLADWALARDDYHTALQGYQQVLARDPQNADARLGMIETRVAQGDYPAARATLQNEPPPRVPVDLGTQRRLANAWAASGDPAQAQRLFDPLLSEARRTPGMNGALLLRDDARLARQLGQTPRAQDDLRAAMGVAAIGEVAAQDNEGFTRLTRIDSQDDWLKRSIRSDSADLYRQQEVRFTLEHDYWGSSGSGGYSDLKAHTTMLQADMPLYDGRLFARSDLVDMDEGRLSGGAYQDKFGSCYVNGCPPGERQRSTGASLAIGWQNADWQMDLGTTPIGMRVVDWVGGIAYNGDWRNIGWTLEAHRRPLSSSLLALGGQRDPASGTEWGGVRRNGVTLNASYDRGGPSGLWGALSADYLTGKNVESNSSVRWMGGYYYKLINEDHRRVSVGLSNMLWHYDKDLSGYTLGQGGYYSPQQYLSFAIPLNYRQRTENWSWELGGSVSWSYARTADQRRYPLQNLIESSRVPDYDVSDPGSSSNGFGYTLRAIVERRLTSHWFVGAGVDIQQAKDYTPSHALIYVRYSVQGWQGDMDLPPQPLRPYADF</sequence>
<dbReference type="InterPro" id="IPR019734">
    <property type="entry name" value="TPR_rpt"/>
</dbReference>
<feature type="signal peptide" evidence="9">
    <location>
        <begin position="1"/>
        <end position="23"/>
    </location>
</feature>
<dbReference type="InterPro" id="IPR008410">
    <property type="entry name" value="BCSC_C"/>
</dbReference>
<dbReference type="Pfam" id="PF13432">
    <property type="entry name" value="TPR_16"/>
    <property type="match status" value="1"/>
</dbReference>
<dbReference type="Pfam" id="PF14559">
    <property type="entry name" value="TPR_19"/>
    <property type="match status" value="1"/>
</dbReference>
<dbReference type="EMBL" id="PDDV01000013">
    <property type="protein sequence ID" value="PEH71298.1"/>
    <property type="molecule type" value="Genomic_DNA"/>
</dbReference>
<keyword evidence="4" id="KW-0677">Repeat</keyword>
<comment type="caution">
    <text evidence="11">The sequence shown here is derived from an EMBL/GenBank/DDBJ whole genome shotgun (WGS) entry which is preliminary data.</text>
</comment>
<name>A0A2A7TZ40_EDWTA</name>
<dbReference type="RefSeq" id="WP_098142793.1">
    <property type="nucleotide sequence ID" value="NZ_CP084510.1"/>
</dbReference>
<dbReference type="PROSITE" id="PS50005">
    <property type="entry name" value="TPR"/>
    <property type="match status" value="2"/>
</dbReference>
<evidence type="ECO:0000256" key="8">
    <source>
        <dbReference type="SAM" id="MobiDB-lite"/>
    </source>
</evidence>
<evidence type="ECO:0000256" key="7">
    <source>
        <dbReference type="PROSITE-ProRule" id="PRU00339"/>
    </source>
</evidence>
<dbReference type="OrthoDB" id="174989at2"/>
<evidence type="ECO:0000313" key="12">
    <source>
        <dbReference type="Proteomes" id="UP000219788"/>
    </source>
</evidence>
<comment type="pathway">
    <text evidence="2">Glycan metabolism; bacterial cellulose biosynthesis.</text>
</comment>
<feature type="repeat" description="TPR" evidence="7">
    <location>
        <begin position="325"/>
        <end position="358"/>
    </location>
</feature>
<dbReference type="SMART" id="SM00028">
    <property type="entry name" value="TPR"/>
    <property type="match status" value="5"/>
</dbReference>
<feature type="domain" description="Cellulose synthase operon C C-terminal" evidence="10">
    <location>
        <begin position="824"/>
        <end position="1153"/>
    </location>
</feature>
<dbReference type="Proteomes" id="UP000219788">
    <property type="component" value="Unassembled WGS sequence"/>
</dbReference>
<feature type="region of interest" description="Disordered" evidence="8">
    <location>
        <begin position="270"/>
        <end position="291"/>
    </location>
</feature>
<dbReference type="InterPro" id="IPR011990">
    <property type="entry name" value="TPR-like_helical_dom_sf"/>
</dbReference>
<dbReference type="Pfam" id="PF13176">
    <property type="entry name" value="TPR_7"/>
    <property type="match status" value="1"/>
</dbReference>
<organism evidence="11 12">
    <name type="scientific">Edwardsiella tarda</name>
    <dbReference type="NCBI Taxonomy" id="636"/>
    <lineage>
        <taxon>Bacteria</taxon>
        <taxon>Pseudomonadati</taxon>
        <taxon>Pseudomonadota</taxon>
        <taxon>Gammaproteobacteria</taxon>
        <taxon>Enterobacterales</taxon>
        <taxon>Hafniaceae</taxon>
        <taxon>Edwardsiella</taxon>
    </lineage>
</organism>
<evidence type="ECO:0000313" key="11">
    <source>
        <dbReference type="EMBL" id="PEH71298.1"/>
    </source>
</evidence>
<evidence type="ECO:0000256" key="1">
    <source>
        <dbReference type="ARBA" id="ARBA00003476"/>
    </source>
</evidence>
<evidence type="ECO:0000259" key="10">
    <source>
        <dbReference type="Pfam" id="PF05420"/>
    </source>
</evidence>
<dbReference type="PANTHER" id="PTHR12558:SF13">
    <property type="entry name" value="CELL DIVISION CYCLE PROTEIN 27 HOMOLOG"/>
    <property type="match status" value="1"/>
</dbReference>
<evidence type="ECO:0000256" key="4">
    <source>
        <dbReference type="ARBA" id="ARBA00022737"/>
    </source>
</evidence>
<evidence type="ECO:0000256" key="2">
    <source>
        <dbReference type="ARBA" id="ARBA00005186"/>
    </source>
</evidence>
<dbReference type="STRING" id="636.AAW15_00480"/>
<gene>
    <name evidence="11" type="ORF">CRM76_04755</name>
</gene>
<keyword evidence="5 7" id="KW-0802">TPR repeat</keyword>
<dbReference type="GO" id="GO:0030244">
    <property type="term" value="P:cellulose biosynthetic process"/>
    <property type="evidence" value="ECO:0007669"/>
    <property type="project" value="UniProtKB-KW"/>
</dbReference>
<reference evidence="12" key="1">
    <citation type="submission" date="2017-09" db="EMBL/GenBank/DDBJ databases">
        <title>FDA dAtabase for Regulatory Grade micrObial Sequences (FDA-ARGOS): Supporting development and validation of Infectious Disease Dx tests.</title>
        <authorList>
            <person name="Goldberg B."/>
            <person name="Campos J."/>
            <person name="Tallon L."/>
            <person name="Sadzewicz L."/>
            <person name="Ott S."/>
            <person name="Zhao X."/>
            <person name="Nagaraj S."/>
            <person name="Vavikolanu K."/>
            <person name="Aluvathingal J."/>
            <person name="Nadendla S."/>
            <person name="Geyer C."/>
            <person name="Sichtig H."/>
        </authorList>
    </citation>
    <scope>NUCLEOTIDE SEQUENCE [LARGE SCALE GENOMIC DNA]</scope>
    <source>
        <strain evidence="12">FDAARGOS_370</strain>
    </source>
</reference>